<evidence type="ECO:0000313" key="2">
    <source>
        <dbReference type="Proteomes" id="UP001187531"/>
    </source>
</evidence>
<name>A0AA88L1W8_ARTSF</name>
<dbReference type="AlphaFoldDB" id="A0AA88L1W8"/>
<proteinExistence type="predicted"/>
<gene>
    <name evidence="1" type="ORF">QYM36_010467</name>
</gene>
<evidence type="ECO:0000313" key="1">
    <source>
        <dbReference type="EMBL" id="KAK2715903.1"/>
    </source>
</evidence>
<comment type="caution">
    <text evidence="1">The sequence shown here is derived from an EMBL/GenBank/DDBJ whole genome shotgun (WGS) entry which is preliminary data.</text>
</comment>
<keyword evidence="2" id="KW-1185">Reference proteome</keyword>
<accession>A0AA88L1W8</accession>
<organism evidence="1 2">
    <name type="scientific">Artemia franciscana</name>
    <name type="common">Brine shrimp</name>
    <name type="synonym">Artemia sanfranciscana</name>
    <dbReference type="NCBI Taxonomy" id="6661"/>
    <lineage>
        <taxon>Eukaryota</taxon>
        <taxon>Metazoa</taxon>
        <taxon>Ecdysozoa</taxon>
        <taxon>Arthropoda</taxon>
        <taxon>Crustacea</taxon>
        <taxon>Branchiopoda</taxon>
        <taxon>Anostraca</taxon>
        <taxon>Artemiidae</taxon>
        <taxon>Artemia</taxon>
    </lineage>
</organism>
<protein>
    <submittedName>
        <fullName evidence="1">Uncharacterized protein</fullName>
    </submittedName>
</protein>
<sequence>MAELTEVKQAIPWGNEIVVNILADEIYKYSLKQRKIAVSQGCNWTDSESNVKAELETMLSKKREWLCTTDFGSFGWYQAGWEQVLTNVREKLQKINEETYNEVELPEWISFWQFYCQPKLLSATITKNEEQSIKWMLREGTHPREIPALIPERTADWVTIQVERILAEEYIATIQKEAVFQLFKTLKICLNTPLGKVVEKLHTILPMLTFCELKVAYAEYQELIRTKVRQKQQEKRKGEKEANIKKR</sequence>
<dbReference type="Proteomes" id="UP001187531">
    <property type="component" value="Unassembled WGS sequence"/>
</dbReference>
<dbReference type="EMBL" id="JAVRJZ010000012">
    <property type="protein sequence ID" value="KAK2715903.1"/>
    <property type="molecule type" value="Genomic_DNA"/>
</dbReference>
<reference evidence="1" key="1">
    <citation type="submission" date="2023-07" db="EMBL/GenBank/DDBJ databases">
        <title>Chromosome-level genome assembly of Artemia franciscana.</title>
        <authorList>
            <person name="Jo E."/>
        </authorList>
    </citation>
    <scope>NUCLEOTIDE SEQUENCE</scope>
    <source>
        <tissue evidence="1">Whole body</tissue>
    </source>
</reference>